<dbReference type="InterPro" id="IPR037066">
    <property type="entry name" value="Plug_dom_sf"/>
</dbReference>
<keyword evidence="3 14" id="KW-0813">Transport</keyword>
<dbReference type="STRING" id="291169.A9E74_00205"/>
<dbReference type="Proteomes" id="UP000094379">
    <property type="component" value="Unassembled WGS sequence"/>
</dbReference>
<dbReference type="PANTHER" id="PTHR32552:SF68">
    <property type="entry name" value="FERRICHROME OUTER MEMBRANE TRANSPORTER_PHAGE RECEPTOR"/>
    <property type="match status" value="1"/>
</dbReference>
<dbReference type="SUPFAM" id="SSF56935">
    <property type="entry name" value="Porins"/>
    <property type="match status" value="1"/>
</dbReference>
<dbReference type="EMBL" id="MCRI01000001">
    <property type="protein sequence ID" value="ODN68233.1"/>
    <property type="molecule type" value="Genomic_DNA"/>
</dbReference>
<dbReference type="InterPro" id="IPR000531">
    <property type="entry name" value="Beta-barrel_TonB"/>
</dbReference>
<evidence type="ECO:0000256" key="16">
    <source>
        <dbReference type="SAM" id="SignalP"/>
    </source>
</evidence>
<feature type="domain" description="TonB-dependent receptor plug" evidence="18">
    <location>
        <begin position="69"/>
        <end position="169"/>
    </location>
</feature>
<evidence type="ECO:0000313" key="20">
    <source>
        <dbReference type="Proteomes" id="UP000094379"/>
    </source>
</evidence>
<evidence type="ECO:0000256" key="12">
    <source>
        <dbReference type="ARBA" id="ARBA00023170"/>
    </source>
</evidence>
<comment type="caution">
    <text evidence="19">The sequence shown here is derived from an EMBL/GenBank/DDBJ whole genome shotgun (WGS) entry which is preliminary data.</text>
</comment>
<keyword evidence="11 14" id="KW-0472">Membrane</keyword>
<evidence type="ECO:0000256" key="3">
    <source>
        <dbReference type="ARBA" id="ARBA00022448"/>
    </source>
</evidence>
<dbReference type="GO" id="GO:0009279">
    <property type="term" value="C:cell outer membrane"/>
    <property type="evidence" value="ECO:0007669"/>
    <property type="project" value="UniProtKB-SubCell"/>
</dbReference>
<evidence type="ECO:0000256" key="13">
    <source>
        <dbReference type="ARBA" id="ARBA00023237"/>
    </source>
</evidence>
<comment type="subcellular location">
    <subcellularLocation>
        <location evidence="1 14">Cell outer membrane</location>
        <topology evidence="1 14">Multi-pass membrane protein</topology>
    </subcellularLocation>
</comment>
<keyword evidence="7 16" id="KW-0732">Signal</keyword>
<proteinExistence type="inferred from homology"/>
<dbReference type="PANTHER" id="PTHR32552">
    <property type="entry name" value="FERRICHROME IRON RECEPTOR-RELATED"/>
    <property type="match status" value="1"/>
</dbReference>
<keyword evidence="9" id="KW-0406">Ion transport</keyword>
<dbReference type="PROSITE" id="PS52016">
    <property type="entry name" value="TONB_DEPENDENT_REC_3"/>
    <property type="match status" value="1"/>
</dbReference>
<keyword evidence="5" id="KW-0410">Iron transport</keyword>
<dbReference type="Gene3D" id="2.170.130.10">
    <property type="entry name" value="TonB-dependent receptor, plug domain"/>
    <property type="match status" value="1"/>
</dbReference>
<evidence type="ECO:0000256" key="7">
    <source>
        <dbReference type="ARBA" id="ARBA00022729"/>
    </source>
</evidence>
<evidence type="ECO:0000256" key="15">
    <source>
        <dbReference type="RuleBase" id="RU003357"/>
    </source>
</evidence>
<feature type="domain" description="TonB-dependent receptor-like beta-barrel" evidence="17">
    <location>
        <begin position="250"/>
        <end position="670"/>
    </location>
</feature>
<evidence type="ECO:0000259" key="18">
    <source>
        <dbReference type="Pfam" id="PF07715"/>
    </source>
</evidence>
<dbReference type="GO" id="GO:0015891">
    <property type="term" value="P:siderophore transport"/>
    <property type="evidence" value="ECO:0007669"/>
    <property type="project" value="InterPro"/>
</dbReference>
<dbReference type="Pfam" id="PF07715">
    <property type="entry name" value="Plug"/>
    <property type="match status" value="1"/>
</dbReference>
<reference evidence="19 20" key="1">
    <citation type="submission" date="2016-07" db="EMBL/GenBank/DDBJ databases">
        <title>Draft Genome Sequence of Methylophaga muralis Bur 1.</title>
        <authorList>
            <person name="Vasilenko O.V."/>
            <person name="Doronina N.V."/>
            <person name="Shmareva M.N."/>
            <person name="Tarlachkov S.V."/>
            <person name="Mustakhimov I."/>
            <person name="Trotsenko Y.A."/>
        </authorList>
    </citation>
    <scope>NUCLEOTIDE SEQUENCE [LARGE SCALE GENOMIC DNA]</scope>
    <source>
        <strain evidence="19 20">Bur 1</strain>
    </source>
</reference>
<evidence type="ECO:0000256" key="1">
    <source>
        <dbReference type="ARBA" id="ARBA00004571"/>
    </source>
</evidence>
<dbReference type="GO" id="GO:0038023">
    <property type="term" value="F:signaling receptor activity"/>
    <property type="evidence" value="ECO:0007669"/>
    <property type="project" value="InterPro"/>
</dbReference>
<dbReference type="CDD" id="cd01347">
    <property type="entry name" value="ligand_gated_channel"/>
    <property type="match status" value="1"/>
</dbReference>
<organism evidence="19 20">
    <name type="scientific">Methylophaga muralis</name>
    <dbReference type="NCBI Taxonomy" id="291169"/>
    <lineage>
        <taxon>Bacteria</taxon>
        <taxon>Pseudomonadati</taxon>
        <taxon>Pseudomonadota</taxon>
        <taxon>Gammaproteobacteria</taxon>
        <taxon>Thiotrichales</taxon>
        <taxon>Piscirickettsiaceae</taxon>
        <taxon>Methylophaga</taxon>
    </lineage>
</organism>
<sequence length="702" mass="77930">MYPPVHKIRLFCAPAILAMFVFTPYAIAEETEEKSLDLPTVEVTSTTNDALGYIELEKEPNVGKLNVPIMDQPFSMSIIDDDFMKDTGAKNIQDALQYTSGVYSGAFGADTRIDSAKVRGISPGLYLDGLRQVYGSYNSVRTNVYALESIEVLKGPSSMLYGQGDLGGVINSVSKLPKAKQQGEIWGQYGSYNRKQIAFDVTGPATDDGKLLYRVVGLQRDADTQVDHVKDDGYVIAPSLTWQPTEDTTFSFLLNRQENRGQVSAQFLPQSGTLDRGPLGYVGSETFVGEPDWDRYDGEKTEFTFFFDHKFNDNWSFSTTARYTESSTKTREHWARVGAVVSPEGNIARTIHTADRQTRIFNLDTRLSGVFDLGITRHNVIIGWDRQEALWEEENYISNSTGGGIINLYDPQYGNLNTAALANPVDRDDNEIQQVGFYLADHIEIGKVVLSAGLRRDFAKNRKLAVTGPNTTSDEQETTGRIGLMYRFDNGLSPYISYSEAFSMNLGTDGTSAANTLKPTTGEQEEIGIKYLSPDKSLAVTLAYFDITETNRIVQGQTPGGVEQVGSVIDGWELQVNKRWQSFETQFAYTDLNAKNDSTGDRLSSLAEKTGSWWNKLYLGNHWRVGAGVRYIGDVVGGSGAPEIPSEMLYDAMIGYAIGDWDFTVDAKNLTDEEFISWCRYEGGDCGYGERRSVAANVRYSF</sequence>
<evidence type="ECO:0000313" key="19">
    <source>
        <dbReference type="EMBL" id="ODN68233.1"/>
    </source>
</evidence>
<evidence type="ECO:0000256" key="8">
    <source>
        <dbReference type="ARBA" id="ARBA00023004"/>
    </source>
</evidence>
<protein>
    <submittedName>
        <fullName evidence="19">Ferrichrome-iron receptor</fullName>
    </submittedName>
</protein>
<evidence type="ECO:0000256" key="4">
    <source>
        <dbReference type="ARBA" id="ARBA00022452"/>
    </source>
</evidence>
<keyword evidence="10 15" id="KW-0798">TonB box</keyword>
<accession>A0A1E3GW10</accession>
<feature type="chain" id="PRO_5009128795" evidence="16">
    <location>
        <begin position="29"/>
        <end position="702"/>
    </location>
</feature>
<keyword evidence="13 14" id="KW-0998">Cell outer membrane</keyword>
<dbReference type="InterPro" id="IPR012910">
    <property type="entry name" value="Plug_dom"/>
</dbReference>
<evidence type="ECO:0000256" key="10">
    <source>
        <dbReference type="ARBA" id="ARBA00023077"/>
    </source>
</evidence>
<gene>
    <name evidence="19" type="primary">fhuA_1</name>
    <name evidence="19" type="ORF">A9E74_00205</name>
</gene>
<evidence type="ECO:0000256" key="11">
    <source>
        <dbReference type="ARBA" id="ARBA00023136"/>
    </source>
</evidence>
<feature type="signal peptide" evidence="16">
    <location>
        <begin position="1"/>
        <end position="28"/>
    </location>
</feature>
<evidence type="ECO:0000256" key="2">
    <source>
        <dbReference type="ARBA" id="ARBA00009810"/>
    </source>
</evidence>
<dbReference type="AlphaFoldDB" id="A0A1E3GW10"/>
<comment type="similarity">
    <text evidence="2 14 15">Belongs to the TonB-dependent receptor family.</text>
</comment>
<keyword evidence="6 14" id="KW-0812">Transmembrane</keyword>
<keyword evidence="4 14" id="KW-1134">Transmembrane beta strand</keyword>
<name>A0A1E3GW10_9GAMM</name>
<dbReference type="InterPro" id="IPR010105">
    <property type="entry name" value="TonB_sidphr_rcpt"/>
</dbReference>
<keyword evidence="12 19" id="KW-0675">Receptor</keyword>
<evidence type="ECO:0000259" key="17">
    <source>
        <dbReference type="Pfam" id="PF00593"/>
    </source>
</evidence>
<keyword evidence="20" id="KW-1185">Reference proteome</keyword>
<dbReference type="RefSeq" id="WP_069294806.1">
    <property type="nucleotide sequence ID" value="NZ_MCRI01000001.1"/>
</dbReference>
<dbReference type="Gene3D" id="2.40.170.20">
    <property type="entry name" value="TonB-dependent receptor, beta-barrel domain"/>
    <property type="match status" value="1"/>
</dbReference>
<dbReference type="Pfam" id="PF00593">
    <property type="entry name" value="TonB_dep_Rec_b-barrel"/>
    <property type="match status" value="1"/>
</dbReference>
<evidence type="ECO:0000256" key="14">
    <source>
        <dbReference type="PROSITE-ProRule" id="PRU01360"/>
    </source>
</evidence>
<keyword evidence="8" id="KW-0408">Iron</keyword>
<dbReference type="NCBIfam" id="TIGR01783">
    <property type="entry name" value="TonB-siderophor"/>
    <property type="match status" value="1"/>
</dbReference>
<dbReference type="PATRIC" id="fig|291169.3.peg.209"/>
<evidence type="ECO:0000256" key="9">
    <source>
        <dbReference type="ARBA" id="ARBA00023065"/>
    </source>
</evidence>
<dbReference type="InterPro" id="IPR039426">
    <property type="entry name" value="TonB-dep_rcpt-like"/>
</dbReference>
<dbReference type="InterPro" id="IPR036942">
    <property type="entry name" value="Beta-barrel_TonB_sf"/>
</dbReference>
<evidence type="ECO:0000256" key="5">
    <source>
        <dbReference type="ARBA" id="ARBA00022496"/>
    </source>
</evidence>
<evidence type="ECO:0000256" key="6">
    <source>
        <dbReference type="ARBA" id="ARBA00022692"/>
    </source>
</evidence>
<dbReference type="GO" id="GO:0015344">
    <property type="term" value="F:siderophore uptake transmembrane transporter activity"/>
    <property type="evidence" value="ECO:0007669"/>
    <property type="project" value="TreeGrafter"/>
</dbReference>